<evidence type="ECO:0000313" key="1">
    <source>
        <dbReference type="EMBL" id="MBK1713179.1"/>
    </source>
</evidence>
<accession>A0ABS1DUX9</accession>
<reference evidence="1" key="1">
    <citation type="submission" date="2017-08" db="EMBL/GenBank/DDBJ databases">
        <authorList>
            <person name="Imhoff J.F."/>
            <person name="Rahn T."/>
            <person name="Kuenzel S."/>
            <person name="Neulinger S.C."/>
        </authorList>
    </citation>
    <scope>NUCLEOTIDE SEQUENCE</scope>
    <source>
        <strain evidence="1">IM 151</strain>
    </source>
</reference>
<reference evidence="1" key="2">
    <citation type="journal article" date="2020" name="Microorganisms">
        <title>Osmotic Adaptation and Compatible Solute Biosynthesis of Phototrophic Bacteria as Revealed from Genome Analyses.</title>
        <authorList>
            <person name="Imhoff J.F."/>
            <person name="Rahn T."/>
            <person name="Kunzel S."/>
            <person name="Keller A."/>
            <person name="Neulinger S.C."/>
        </authorList>
    </citation>
    <scope>NUCLEOTIDE SEQUENCE</scope>
    <source>
        <strain evidence="1">IM 151</strain>
    </source>
</reference>
<keyword evidence="2" id="KW-1185">Reference proteome</keyword>
<dbReference type="Proteomes" id="UP001041814">
    <property type="component" value="Unassembled WGS sequence"/>
</dbReference>
<evidence type="ECO:0000313" key="2">
    <source>
        <dbReference type="Proteomes" id="UP001041814"/>
    </source>
</evidence>
<dbReference type="EMBL" id="NRRU01000032">
    <property type="protein sequence ID" value="MBK1713179.1"/>
    <property type="molecule type" value="Genomic_DNA"/>
</dbReference>
<dbReference type="Pfam" id="PF11745">
    <property type="entry name" value="DUF3304"/>
    <property type="match status" value="1"/>
</dbReference>
<protein>
    <recommendedName>
        <fullName evidence="3">DUF3304 domain-containing protein</fullName>
    </recommendedName>
</protein>
<sequence length="198" mass="21381">MASGEVLGGNRGLRAGNGEFFGVDRMNCNAMASQPIRWLLLATSAAMLVACGEEDKTAVSYTAYNHTDLGVGSIIINGEGGILNARAHGGGSEMCCVVIPTEWRPGLKATIKWQEDGHWVRDGNGNIVVKDGRNQFVEGAWRETVVDIPRYSKPLGNLRIHFLPAGEVRAVVSFYGPTHPDYPIRFPSEQESPAGSPQ</sequence>
<organism evidence="1 2">
    <name type="scientific">Rubrivivax gelatinosus</name>
    <name type="common">Rhodocyclus gelatinosus</name>
    <name type="synonym">Rhodopseudomonas gelatinosa</name>
    <dbReference type="NCBI Taxonomy" id="28068"/>
    <lineage>
        <taxon>Bacteria</taxon>
        <taxon>Pseudomonadati</taxon>
        <taxon>Pseudomonadota</taxon>
        <taxon>Betaproteobacteria</taxon>
        <taxon>Burkholderiales</taxon>
        <taxon>Sphaerotilaceae</taxon>
        <taxon>Rubrivivax</taxon>
    </lineage>
</organism>
<evidence type="ECO:0008006" key="3">
    <source>
        <dbReference type="Google" id="ProtNLM"/>
    </source>
</evidence>
<comment type="caution">
    <text evidence="1">The sequence shown here is derived from an EMBL/GenBank/DDBJ whole genome shotgun (WGS) entry which is preliminary data.</text>
</comment>
<proteinExistence type="predicted"/>
<dbReference type="InterPro" id="IPR021733">
    <property type="entry name" value="DUF3304"/>
</dbReference>
<gene>
    <name evidence="1" type="ORF">CKO43_10350</name>
</gene>
<name>A0ABS1DUX9_RUBGE</name>